<protein>
    <submittedName>
        <fullName evidence="1">20370_t:CDS:1</fullName>
    </submittedName>
</protein>
<reference evidence="1" key="1">
    <citation type="submission" date="2021-06" db="EMBL/GenBank/DDBJ databases">
        <authorList>
            <person name="Kallberg Y."/>
            <person name="Tangrot J."/>
            <person name="Rosling A."/>
        </authorList>
    </citation>
    <scope>NUCLEOTIDE SEQUENCE</scope>
    <source>
        <strain evidence="1">MA453B</strain>
    </source>
</reference>
<comment type="caution">
    <text evidence="1">The sequence shown here is derived from an EMBL/GenBank/DDBJ whole genome shotgun (WGS) entry which is preliminary data.</text>
</comment>
<proteinExistence type="predicted"/>
<dbReference type="EMBL" id="CAJVPY010058082">
    <property type="protein sequence ID" value="CAG8819534.1"/>
    <property type="molecule type" value="Genomic_DNA"/>
</dbReference>
<feature type="non-terminal residue" evidence="1">
    <location>
        <position position="79"/>
    </location>
</feature>
<keyword evidence="2" id="KW-1185">Reference proteome</keyword>
<sequence length="79" mass="9310">MSNFFLQEPDYSCEELDNSLQEFNDFSNNSSQEFSQELNFLQEFNNSLQESNNSLQELDIQKSNNYLQELGDYPKDPII</sequence>
<evidence type="ECO:0000313" key="1">
    <source>
        <dbReference type="EMBL" id="CAG8819534.1"/>
    </source>
</evidence>
<gene>
    <name evidence="1" type="ORF">DERYTH_LOCUS26796</name>
</gene>
<dbReference type="OrthoDB" id="2478686at2759"/>
<evidence type="ECO:0000313" key="2">
    <source>
        <dbReference type="Proteomes" id="UP000789405"/>
    </source>
</evidence>
<dbReference type="Proteomes" id="UP000789405">
    <property type="component" value="Unassembled WGS sequence"/>
</dbReference>
<organism evidence="1 2">
    <name type="scientific">Dentiscutata erythropus</name>
    <dbReference type="NCBI Taxonomy" id="1348616"/>
    <lineage>
        <taxon>Eukaryota</taxon>
        <taxon>Fungi</taxon>
        <taxon>Fungi incertae sedis</taxon>
        <taxon>Mucoromycota</taxon>
        <taxon>Glomeromycotina</taxon>
        <taxon>Glomeromycetes</taxon>
        <taxon>Diversisporales</taxon>
        <taxon>Gigasporaceae</taxon>
        <taxon>Dentiscutata</taxon>
    </lineage>
</organism>
<dbReference type="AlphaFoldDB" id="A0A9N9KBD1"/>
<accession>A0A9N9KBD1</accession>
<name>A0A9N9KBD1_9GLOM</name>